<evidence type="ECO:0000313" key="4">
    <source>
        <dbReference type="Proteomes" id="UP001303373"/>
    </source>
</evidence>
<dbReference type="AlphaFoldDB" id="A0AAQ3LXJ1"/>
<dbReference type="Pfam" id="PF02845">
    <property type="entry name" value="CUE"/>
    <property type="match status" value="1"/>
</dbReference>
<dbReference type="PANTHER" id="PTHR21494:SF0">
    <property type="entry name" value="ACTIVATING SIGNAL COINTEGRATOR 1 COMPLEX SUBUNIT 2"/>
    <property type="match status" value="1"/>
</dbReference>
<feature type="compositionally biased region" description="Basic residues" evidence="1">
    <location>
        <begin position="633"/>
        <end position="647"/>
    </location>
</feature>
<organism evidence="3 4">
    <name type="scientific">Acrodontium crateriforme</name>
    <dbReference type="NCBI Taxonomy" id="150365"/>
    <lineage>
        <taxon>Eukaryota</taxon>
        <taxon>Fungi</taxon>
        <taxon>Dikarya</taxon>
        <taxon>Ascomycota</taxon>
        <taxon>Pezizomycotina</taxon>
        <taxon>Dothideomycetes</taxon>
        <taxon>Dothideomycetidae</taxon>
        <taxon>Mycosphaerellales</taxon>
        <taxon>Teratosphaeriaceae</taxon>
        <taxon>Acrodontium</taxon>
    </lineage>
</organism>
<dbReference type="InterPro" id="IPR041800">
    <property type="entry name" value="ASCC2_CUE"/>
</dbReference>
<dbReference type="PROSITE" id="PS51140">
    <property type="entry name" value="CUE"/>
    <property type="match status" value="1"/>
</dbReference>
<dbReference type="CDD" id="cd14364">
    <property type="entry name" value="CUE_ASCC2"/>
    <property type="match status" value="1"/>
</dbReference>
<feature type="region of interest" description="Disordered" evidence="1">
    <location>
        <begin position="565"/>
        <end position="653"/>
    </location>
</feature>
<evidence type="ECO:0000313" key="3">
    <source>
        <dbReference type="EMBL" id="WPG97527.1"/>
    </source>
</evidence>
<evidence type="ECO:0000256" key="1">
    <source>
        <dbReference type="SAM" id="MobiDB-lite"/>
    </source>
</evidence>
<dbReference type="InterPro" id="IPR003892">
    <property type="entry name" value="CUE"/>
</dbReference>
<feature type="compositionally biased region" description="Gly residues" evidence="1">
    <location>
        <begin position="585"/>
        <end position="595"/>
    </location>
</feature>
<dbReference type="Gene3D" id="1.10.8.10">
    <property type="entry name" value="DNA helicase RuvA subunit, C-terminal domain"/>
    <property type="match status" value="1"/>
</dbReference>
<dbReference type="Proteomes" id="UP001303373">
    <property type="component" value="Chromosome 1"/>
</dbReference>
<dbReference type="SUPFAM" id="SSF46934">
    <property type="entry name" value="UBA-like"/>
    <property type="match status" value="1"/>
</dbReference>
<keyword evidence="4" id="KW-1185">Reference proteome</keyword>
<protein>
    <recommendedName>
        <fullName evidence="2">CUE domain-containing protein</fullName>
    </recommendedName>
</protein>
<sequence length="653" mass="71323">MSLPPLAPIPPAAIRLSLSPPEWESCLDAWLTLLDFYVRSSQEQISSLLRKNDSVATFLKSLFDETASRQTNDETLAGPKARTLQRTAFILTNRLVSKPGLPASLLDWNFLSNFCRVNIRNAALPYLMSNVWKHQSHQFNPILQRQKDAITKSLEASSPTSLKEDLENLALLIRASTDVGGYFMTGSDFADNVVAAYGKVGDSEHRKPLVTTTYLGLLSLVKADLPNASLLSDHLYSLKSDADARKNGPSLLADLVTNTPLVPKLRRTVSGKSADRLVKLLDQVETYRLESLARPRKLVRRSKSKGKAKVHEQDAELHMHQMSLVAQIQDLFPDLGSGFIMKLLDEYNDDVEQVTAHLLDDSLPAHLQSLNRTEQAAVFGTTAQEDINSLAPRSTPPPSDHFIPQRHTAFEDDELDETQLGTARLHFGKKPDQQTPVPANKAAILSALAAFDSDDDERDDTYDVEDVGGTVDSAHPEGDPAPSAQAAHAEADAALFRTYQTSPELFGRSFDIRKGQARVALKRETGMTDEAIEGWAIMLQRDPRRLKRLQGQQAAFDGRQTALASTAYRESPAGTESEDSDVPGGSNGRGGFTGRGRGRGGRGRGRGGSVAGPAGDAGTAAAQKRKEANKGSRANHSRRHQRAKKMTRGGFHG</sequence>
<name>A0AAQ3LXJ1_9PEZI</name>
<feature type="region of interest" description="Disordered" evidence="1">
    <location>
        <begin position="454"/>
        <end position="487"/>
    </location>
</feature>
<feature type="domain" description="CUE" evidence="2">
    <location>
        <begin position="320"/>
        <end position="363"/>
    </location>
</feature>
<dbReference type="InterPro" id="IPR009060">
    <property type="entry name" value="UBA-like_sf"/>
</dbReference>
<accession>A0AAQ3LXJ1</accession>
<dbReference type="InterPro" id="IPR052586">
    <property type="entry name" value="ASCC2"/>
</dbReference>
<feature type="compositionally biased region" description="Basic residues" evidence="1">
    <location>
        <begin position="596"/>
        <end position="605"/>
    </location>
</feature>
<proteinExistence type="predicted"/>
<dbReference type="EMBL" id="CP138580">
    <property type="protein sequence ID" value="WPG97527.1"/>
    <property type="molecule type" value="Genomic_DNA"/>
</dbReference>
<reference evidence="3 4" key="1">
    <citation type="submission" date="2023-11" db="EMBL/GenBank/DDBJ databases">
        <title>An acidophilic fungus is an integral part of prey digestion in a carnivorous sundew plant.</title>
        <authorList>
            <person name="Tsai I.J."/>
        </authorList>
    </citation>
    <scope>NUCLEOTIDE SEQUENCE [LARGE SCALE GENOMIC DNA]</scope>
    <source>
        <strain evidence="3">169a</strain>
    </source>
</reference>
<dbReference type="GO" id="GO:0043130">
    <property type="term" value="F:ubiquitin binding"/>
    <property type="evidence" value="ECO:0007669"/>
    <property type="project" value="InterPro"/>
</dbReference>
<feature type="compositionally biased region" description="Low complexity" evidence="1">
    <location>
        <begin position="611"/>
        <end position="622"/>
    </location>
</feature>
<dbReference type="PANTHER" id="PTHR21494">
    <property type="entry name" value="ACTIVATING SIGNAL COINTEGRATOR 1 COMPLEX SUBUNIT 2 ASC-1 COMPLEX SUBUNIT P100"/>
    <property type="match status" value="1"/>
</dbReference>
<evidence type="ECO:0000259" key="2">
    <source>
        <dbReference type="PROSITE" id="PS51140"/>
    </source>
</evidence>
<dbReference type="SMART" id="SM00546">
    <property type="entry name" value="CUE"/>
    <property type="match status" value="1"/>
</dbReference>
<feature type="compositionally biased region" description="Acidic residues" evidence="1">
    <location>
        <begin position="454"/>
        <end position="466"/>
    </location>
</feature>
<gene>
    <name evidence="3" type="ORF">R9X50_00030400</name>
</gene>